<evidence type="ECO:0000256" key="1">
    <source>
        <dbReference type="SAM" id="Phobius"/>
    </source>
</evidence>
<proteinExistence type="predicted"/>
<gene>
    <name evidence="2" type="ORF">ARMGADRAFT_753362</name>
</gene>
<protein>
    <submittedName>
        <fullName evidence="2">Uncharacterized protein</fullName>
    </submittedName>
</protein>
<feature type="transmembrane region" description="Helical" evidence="1">
    <location>
        <begin position="99"/>
        <end position="128"/>
    </location>
</feature>
<dbReference type="AlphaFoldDB" id="A0A2H3DYH6"/>
<keyword evidence="1" id="KW-1133">Transmembrane helix</keyword>
<dbReference type="InParanoid" id="A0A2H3DYH6"/>
<keyword evidence="1" id="KW-0812">Transmembrane</keyword>
<dbReference type="EMBL" id="KZ293651">
    <property type="protein sequence ID" value="PBK95918.1"/>
    <property type="molecule type" value="Genomic_DNA"/>
</dbReference>
<reference evidence="3" key="1">
    <citation type="journal article" date="2017" name="Nat. Ecol. Evol.">
        <title>Genome expansion and lineage-specific genetic innovations in the forest pathogenic fungi Armillaria.</title>
        <authorList>
            <person name="Sipos G."/>
            <person name="Prasanna A.N."/>
            <person name="Walter M.C."/>
            <person name="O'Connor E."/>
            <person name="Balint B."/>
            <person name="Krizsan K."/>
            <person name="Kiss B."/>
            <person name="Hess J."/>
            <person name="Varga T."/>
            <person name="Slot J."/>
            <person name="Riley R."/>
            <person name="Boka B."/>
            <person name="Rigling D."/>
            <person name="Barry K."/>
            <person name="Lee J."/>
            <person name="Mihaltcheva S."/>
            <person name="LaButti K."/>
            <person name="Lipzen A."/>
            <person name="Waldron R."/>
            <person name="Moloney N.M."/>
            <person name="Sperisen C."/>
            <person name="Kredics L."/>
            <person name="Vagvoelgyi C."/>
            <person name="Patrignani A."/>
            <person name="Fitzpatrick D."/>
            <person name="Nagy I."/>
            <person name="Doyle S."/>
            <person name="Anderson J.B."/>
            <person name="Grigoriev I.V."/>
            <person name="Gueldener U."/>
            <person name="Muensterkoetter M."/>
            <person name="Nagy L.G."/>
        </authorList>
    </citation>
    <scope>NUCLEOTIDE SEQUENCE [LARGE SCALE GENOMIC DNA]</scope>
    <source>
        <strain evidence="3">Ar21-2</strain>
    </source>
</reference>
<organism evidence="2 3">
    <name type="scientific">Armillaria gallica</name>
    <name type="common">Bulbous honey fungus</name>
    <name type="synonym">Armillaria bulbosa</name>
    <dbReference type="NCBI Taxonomy" id="47427"/>
    <lineage>
        <taxon>Eukaryota</taxon>
        <taxon>Fungi</taxon>
        <taxon>Dikarya</taxon>
        <taxon>Basidiomycota</taxon>
        <taxon>Agaricomycotina</taxon>
        <taxon>Agaricomycetes</taxon>
        <taxon>Agaricomycetidae</taxon>
        <taxon>Agaricales</taxon>
        <taxon>Marasmiineae</taxon>
        <taxon>Physalacriaceae</taxon>
        <taxon>Armillaria</taxon>
    </lineage>
</organism>
<sequence>MGQPILRMRNHFCAAMRHRLSILYDSLKRKNGGPCLNRLEGRFRLGLCTRMSKVTPSSFSSQRDLPSPLPLHTPSLKGIDGHFTIVIGKKIYIWVRYRFCAFTVTPNLTVFFEAIFFASGFFLLAAVASSSVGKLHVGRGGDGWS</sequence>
<name>A0A2H3DYH6_ARMGA</name>
<dbReference type="Proteomes" id="UP000217790">
    <property type="component" value="Unassembled WGS sequence"/>
</dbReference>
<keyword evidence="1" id="KW-0472">Membrane</keyword>
<evidence type="ECO:0000313" key="3">
    <source>
        <dbReference type="Proteomes" id="UP000217790"/>
    </source>
</evidence>
<accession>A0A2H3DYH6</accession>
<evidence type="ECO:0000313" key="2">
    <source>
        <dbReference type="EMBL" id="PBK95918.1"/>
    </source>
</evidence>
<keyword evidence="3" id="KW-1185">Reference proteome</keyword>